<evidence type="ECO:0000256" key="1">
    <source>
        <dbReference type="SAM" id="MobiDB-lite"/>
    </source>
</evidence>
<protein>
    <recommendedName>
        <fullName evidence="5">Lipoprotein</fullName>
    </recommendedName>
</protein>
<sequence length="142" mass="15187">MTRASFLRPIAIATVALALSACANDRVWMRNGASSSDGEIDEMNCAEQAEKGGVSISVGGDVAPTTDRFSNRYACLRSQGYKLKSLTAEEASRLKSLGGVDREVYWNELLVKYGFSPAAEKREPAIPQAAPPPQGQKPAAPQ</sequence>
<evidence type="ECO:0008006" key="5">
    <source>
        <dbReference type="Google" id="ProtNLM"/>
    </source>
</evidence>
<keyword evidence="4" id="KW-1185">Reference proteome</keyword>
<accession>A0ABU1DB40</accession>
<feature type="region of interest" description="Disordered" evidence="1">
    <location>
        <begin position="121"/>
        <end position="142"/>
    </location>
</feature>
<evidence type="ECO:0000313" key="4">
    <source>
        <dbReference type="Proteomes" id="UP001181622"/>
    </source>
</evidence>
<keyword evidence="2" id="KW-0732">Signal</keyword>
<dbReference type="RefSeq" id="WP_309388386.1">
    <property type="nucleotide sequence ID" value="NZ_JADBEO010000002.1"/>
</dbReference>
<organism evidence="3 4">
    <name type="scientific">Chelatococcus sambhunathii</name>
    <dbReference type="NCBI Taxonomy" id="363953"/>
    <lineage>
        <taxon>Bacteria</taxon>
        <taxon>Pseudomonadati</taxon>
        <taxon>Pseudomonadota</taxon>
        <taxon>Alphaproteobacteria</taxon>
        <taxon>Hyphomicrobiales</taxon>
        <taxon>Chelatococcaceae</taxon>
        <taxon>Chelatococcus</taxon>
    </lineage>
</organism>
<reference evidence="3" key="1">
    <citation type="submission" date="2020-10" db="EMBL/GenBank/DDBJ databases">
        <authorList>
            <person name="Abbas A."/>
            <person name="Razzaq R."/>
            <person name="Waqas M."/>
            <person name="Abbas N."/>
            <person name="Nielsen T.K."/>
            <person name="Hansen L.H."/>
            <person name="Hussain S."/>
            <person name="Shahid M."/>
        </authorList>
    </citation>
    <scope>NUCLEOTIDE SEQUENCE</scope>
    <source>
        <strain evidence="3">S14</strain>
    </source>
</reference>
<proteinExistence type="predicted"/>
<evidence type="ECO:0000313" key="3">
    <source>
        <dbReference type="EMBL" id="MDR4305339.1"/>
    </source>
</evidence>
<dbReference type="Proteomes" id="UP001181622">
    <property type="component" value="Unassembled WGS sequence"/>
</dbReference>
<gene>
    <name evidence="3" type="ORF">IHQ68_01715</name>
</gene>
<name>A0ABU1DB40_9HYPH</name>
<feature type="signal peptide" evidence="2">
    <location>
        <begin position="1"/>
        <end position="23"/>
    </location>
</feature>
<dbReference type="EMBL" id="JADBEO010000002">
    <property type="protein sequence ID" value="MDR4305339.1"/>
    <property type="molecule type" value="Genomic_DNA"/>
</dbReference>
<comment type="caution">
    <text evidence="3">The sequence shown here is derived from an EMBL/GenBank/DDBJ whole genome shotgun (WGS) entry which is preliminary data.</text>
</comment>
<evidence type="ECO:0000256" key="2">
    <source>
        <dbReference type="SAM" id="SignalP"/>
    </source>
</evidence>
<feature type="chain" id="PRO_5045999518" description="Lipoprotein" evidence="2">
    <location>
        <begin position="24"/>
        <end position="142"/>
    </location>
</feature>
<feature type="compositionally biased region" description="Pro residues" evidence="1">
    <location>
        <begin position="129"/>
        <end position="142"/>
    </location>
</feature>
<dbReference type="PROSITE" id="PS51257">
    <property type="entry name" value="PROKAR_LIPOPROTEIN"/>
    <property type="match status" value="1"/>
</dbReference>